<dbReference type="RefSeq" id="XP_046013860.1">
    <property type="nucleotide sequence ID" value="XM_046147760.1"/>
</dbReference>
<name>A0A9P9BRS4_9PEZI</name>
<evidence type="ECO:0000256" key="1">
    <source>
        <dbReference type="SAM" id="MobiDB-lite"/>
    </source>
</evidence>
<feature type="compositionally biased region" description="Polar residues" evidence="1">
    <location>
        <begin position="1"/>
        <end position="10"/>
    </location>
</feature>
<comment type="caution">
    <text evidence="2">The sequence shown here is derived from an EMBL/GenBank/DDBJ whole genome shotgun (WGS) entry which is preliminary data.</text>
</comment>
<dbReference type="AlphaFoldDB" id="A0A9P9BRS4"/>
<sequence length="234" mass="24254">MAPSTRNPTHGQKVDLGAAAPVTKEGPGAIAPDSLAAESRAFAEANDVSAEQISHQGKENFGSGSQSHHESGSHPHHKSHSARHGAGSESTSGSVGDGHHNDKHKDNKGNHKGLGSSGHEDKNKSGGKQHAAHDHTGTGSKTKGSKESHSHADPAPTYIYNVLGTNRNPHEGPHGKNRNASFSQFGTKADPGRLAEDNFALRASVGITESTAPRQKKSSDGNTPFDVLGSSSKA</sequence>
<dbReference type="EMBL" id="JAGTJQ010000004">
    <property type="protein sequence ID" value="KAH7033028.1"/>
    <property type="molecule type" value="Genomic_DNA"/>
</dbReference>
<feature type="region of interest" description="Disordered" evidence="1">
    <location>
        <begin position="206"/>
        <end position="234"/>
    </location>
</feature>
<proteinExistence type="predicted"/>
<feature type="compositionally biased region" description="Basic residues" evidence="1">
    <location>
        <begin position="74"/>
        <end position="83"/>
    </location>
</feature>
<evidence type="ECO:0000313" key="2">
    <source>
        <dbReference type="EMBL" id="KAH7033028.1"/>
    </source>
</evidence>
<protein>
    <submittedName>
        <fullName evidence="2">Uncharacterized protein</fullName>
    </submittedName>
</protein>
<reference evidence="2" key="1">
    <citation type="journal article" date="2021" name="Nat. Commun.">
        <title>Genetic determinants of endophytism in the Arabidopsis root mycobiome.</title>
        <authorList>
            <person name="Mesny F."/>
            <person name="Miyauchi S."/>
            <person name="Thiergart T."/>
            <person name="Pickel B."/>
            <person name="Atanasova L."/>
            <person name="Karlsson M."/>
            <person name="Huettel B."/>
            <person name="Barry K.W."/>
            <person name="Haridas S."/>
            <person name="Chen C."/>
            <person name="Bauer D."/>
            <person name="Andreopoulos W."/>
            <person name="Pangilinan J."/>
            <person name="LaButti K."/>
            <person name="Riley R."/>
            <person name="Lipzen A."/>
            <person name="Clum A."/>
            <person name="Drula E."/>
            <person name="Henrissat B."/>
            <person name="Kohler A."/>
            <person name="Grigoriev I.V."/>
            <person name="Martin F.M."/>
            <person name="Hacquard S."/>
        </authorList>
    </citation>
    <scope>NUCLEOTIDE SEQUENCE</scope>
    <source>
        <strain evidence="2">MPI-CAGE-CH-0230</strain>
    </source>
</reference>
<gene>
    <name evidence="2" type="ORF">B0I36DRAFT_104118</name>
</gene>
<feature type="compositionally biased region" description="Basic and acidic residues" evidence="1">
    <location>
        <begin position="97"/>
        <end position="109"/>
    </location>
</feature>
<accession>A0A9P9BRS4</accession>
<evidence type="ECO:0000313" key="3">
    <source>
        <dbReference type="Proteomes" id="UP000756346"/>
    </source>
</evidence>
<dbReference type="Proteomes" id="UP000756346">
    <property type="component" value="Unassembled WGS sequence"/>
</dbReference>
<dbReference type="GeneID" id="70177306"/>
<dbReference type="OrthoDB" id="5383057at2759"/>
<organism evidence="2 3">
    <name type="scientific">Microdochium trichocladiopsis</name>
    <dbReference type="NCBI Taxonomy" id="1682393"/>
    <lineage>
        <taxon>Eukaryota</taxon>
        <taxon>Fungi</taxon>
        <taxon>Dikarya</taxon>
        <taxon>Ascomycota</taxon>
        <taxon>Pezizomycotina</taxon>
        <taxon>Sordariomycetes</taxon>
        <taxon>Xylariomycetidae</taxon>
        <taxon>Xylariales</taxon>
        <taxon>Microdochiaceae</taxon>
        <taxon>Microdochium</taxon>
    </lineage>
</organism>
<keyword evidence="3" id="KW-1185">Reference proteome</keyword>
<feature type="region of interest" description="Disordered" evidence="1">
    <location>
        <begin position="1"/>
        <end position="193"/>
    </location>
</feature>